<evidence type="ECO:0000259" key="6">
    <source>
        <dbReference type="Pfam" id="PF00916"/>
    </source>
</evidence>
<dbReference type="Gene3D" id="3.30.750.24">
    <property type="entry name" value="STAS domain"/>
    <property type="match status" value="1"/>
</dbReference>
<feature type="transmembrane region" description="Helical" evidence="5">
    <location>
        <begin position="438"/>
        <end position="470"/>
    </location>
</feature>
<dbReference type="InterPro" id="IPR011547">
    <property type="entry name" value="SLC26A/SulP_dom"/>
</dbReference>
<feature type="transmembrane region" description="Helical" evidence="5">
    <location>
        <begin position="115"/>
        <end position="135"/>
    </location>
</feature>
<feature type="transmembrane region" description="Helical" evidence="5">
    <location>
        <begin position="408"/>
        <end position="426"/>
    </location>
</feature>
<sequence>MKIVIPWVQNVVQKTFKKKILYRRLPILGWLPNYNKKDVIIGDIIAGITVGLMMVPQGLACANIAGLAPQYGLYGAFAGSFVYIIFGSCKDISMGPTVIVSLLTYQATNGKAPEYAILLCFLSGIIQLLMGIFNLGFLVDFISGPVSSGFTSAMALIVTAYQAKDILGLKLPGTTFVEVCYNIFSHITDINVWDTVMGLTSIAILVLMKVFSSRKSNSKTLPVAETKSKPTNKIQKVFGHVLGMLFNCRNALIVVLCSVIAYWSLKFYEDSPFTLVKDVPSGLPAFSLPPFGFGNGNETTTFPEMVSSYGSGILVVPLLSLLEDISTCKSFANGKSVDATQEMIAVGLCNVVNSFVHGHPGSGAMARSAVNRRSGVRTQMASLYTALLVIIALLFFTSSFYYIPKCCLAAIVIAAIIFMVDVKAIVPMWKTKKSDFWVGLATFIACLVIPLAAGIMVGVVIHLLFILYYASRPEIYIETQMTPCGKKYLLVTPDRFLVFPSAEYVRNLVTKHSVSQGIPVIIDCLHIHDSDYTTATAIRTLISSFSTRNQPLFFLNIKPNVLSMFKATSSDEFVILNCKNDIASVL</sequence>
<proteinExistence type="predicted"/>
<reference evidence="9 10" key="1">
    <citation type="submission" date="2025-04" db="UniProtKB">
        <authorList>
            <consortium name="RefSeq"/>
        </authorList>
    </citation>
    <scope>IDENTIFICATION</scope>
    <source>
        <tissue evidence="9 10">Entire body</tissue>
    </source>
</reference>
<feature type="transmembrane region" description="Helical" evidence="5">
    <location>
        <begin position="237"/>
        <end position="263"/>
    </location>
</feature>
<dbReference type="InterPro" id="IPR001902">
    <property type="entry name" value="SLC26A/SulP_fam"/>
</dbReference>
<dbReference type="GO" id="GO:0016020">
    <property type="term" value="C:membrane"/>
    <property type="evidence" value="ECO:0007669"/>
    <property type="project" value="UniProtKB-SubCell"/>
</dbReference>
<dbReference type="GeneID" id="108738929"/>
<dbReference type="OrthoDB" id="288203at2759"/>
<evidence type="ECO:0000259" key="7">
    <source>
        <dbReference type="Pfam" id="PF01740"/>
    </source>
</evidence>
<evidence type="ECO:0000313" key="8">
    <source>
        <dbReference type="Proteomes" id="UP000192223"/>
    </source>
</evidence>
<dbReference type="KEGG" id="apln:108738929"/>
<dbReference type="InterPro" id="IPR036513">
    <property type="entry name" value="STAS_dom_sf"/>
</dbReference>
<evidence type="ECO:0000313" key="9">
    <source>
        <dbReference type="RefSeq" id="XP_025830762.1"/>
    </source>
</evidence>
<dbReference type="Pfam" id="PF01740">
    <property type="entry name" value="STAS"/>
    <property type="match status" value="1"/>
</dbReference>
<evidence type="ECO:0000256" key="1">
    <source>
        <dbReference type="ARBA" id="ARBA00004141"/>
    </source>
</evidence>
<dbReference type="SUPFAM" id="SSF52091">
    <property type="entry name" value="SpoIIaa-like"/>
    <property type="match status" value="1"/>
</dbReference>
<accession>A0A7F5R4H2</accession>
<evidence type="ECO:0000256" key="5">
    <source>
        <dbReference type="SAM" id="Phobius"/>
    </source>
</evidence>
<dbReference type="PANTHER" id="PTHR11814">
    <property type="entry name" value="SULFATE TRANSPORTER"/>
    <property type="match status" value="1"/>
</dbReference>
<keyword evidence="3 5" id="KW-1133">Transmembrane helix</keyword>
<feature type="transmembrane region" description="Helical" evidence="5">
    <location>
        <begin position="190"/>
        <end position="211"/>
    </location>
</feature>
<feature type="transmembrane region" description="Helical" evidence="5">
    <location>
        <begin position="44"/>
        <end position="68"/>
    </location>
</feature>
<dbReference type="InterPro" id="IPR002645">
    <property type="entry name" value="STAS_dom"/>
</dbReference>
<evidence type="ECO:0000256" key="4">
    <source>
        <dbReference type="ARBA" id="ARBA00023136"/>
    </source>
</evidence>
<dbReference type="GO" id="GO:0055085">
    <property type="term" value="P:transmembrane transport"/>
    <property type="evidence" value="ECO:0007669"/>
    <property type="project" value="InterPro"/>
</dbReference>
<name>A0A7F5R4H2_AGRPL</name>
<dbReference type="Proteomes" id="UP000192223">
    <property type="component" value="Unplaced"/>
</dbReference>
<feature type="transmembrane region" description="Helical" evidence="5">
    <location>
        <begin position="80"/>
        <end position="103"/>
    </location>
</feature>
<feature type="domain" description="SLC26A/SulP transporter" evidence="6">
    <location>
        <begin position="41"/>
        <end position="442"/>
    </location>
</feature>
<comment type="subcellular location">
    <subcellularLocation>
        <location evidence="1">Membrane</location>
        <topology evidence="1">Multi-pass membrane protein</topology>
    </subcellularLocation>
</comment>
<feature type="domain" description="STAS" evidence="7">
    <location>
        <begin position="489"/>
        <end position="582"/>
    </location>
</feature>
<protein>
    <submittedName>
        <fullName evidence="9 10">Sodium-independent sulfate anion transporter</fullName>
    </submittedName>
</protein>
<dbReference type="CDD" id="cd07042">
    <property type="entry name" value="STAS_SulP_like_sulfate_transporter"/>
    <property type="match status" value="1"/>
</dbReference>
<dbReference type="AlphaFoldDB" id="A0A7F5R4H2"/>
<dbReference type="Pfam" id="PF00916">
    <property type="entry name" value="Sulfate_transp"/>
    <property type="match status" value="1"/>
</dbReference>
<dbReference type="RefSeq" id="XP_025830762.1">
    <property type="nucleotide sequence ID" value="XM_025974977.1"/>
</dbReference>
<evidence type="ECO:0000256" key="3">
    <source>
        <dbReference type="ARBA" id="ARBA00022989"/>
    </source>
</evidence>
<keyword evidence="4 5" id="KW-0472">Membrane</keyword>
<feature type="transmembrane region" description="Helical" evidence="5">
    <location>
        <begin position="305"/>
        <end position="322"/>
    </location>
</feature>
<keyword evidence="2 5" id="KW-0812">Transmembrane</keyword>
<feature type="transmembrane region" description="Helical" evidence="5">
    <location>
        <begin position="381"/>
        <end position="402"/>
    </location>
</feature>
<evidence type="ECO:0000256" key="2">
    <source>
        <dbReference type="ARBA" id="ARBA00022692"/>
    </source>
</evidence>
<organism evidence="8 9">
    <name type="scientific">Agrilus planipennis</name>
    <name type="common">Emerald ash borer</name>
    <name type="synonym">Agrilus marcopoli</name>
    <dbReference type="NCBI Taxonomy" id="224129"/>
    <lineage>
        <taxon>Eukaryota</taxon>
        <taxon>Metazoa</taxon>
        <taxon>Ecdysozoa</taxon>
        <taxon>Arthropoda</taxon>
        <taxon>Hexapoda</taxon>
        <taxon>Insecta</taxon>
        <taxon>Pterygota</taxon>
        <taxon>Neoptera</taxon>
        <taxon>Endopterygota</taxon>
        <taxon>Coleoptera</taxon>
        <taxon>Polyphaga</taxon>
        <taxon>Elateriformia</taxon>
        <taxon>Buprestoidea</taxon>
        <taxon>Buprestidae</taxon>
        <taxon>Agrilinae</taxon>
        <taxon>Agrilus</taxon>
    </lineage>
</organism>
<keyword evidence="8" id="KW-1185">Reference proteome</keyword>
<dbReference type="RefSeq" id="XP_025830763.1">
    <property type="nucleotide sequence ID" value="XM_025974978.1"/>
</dbReference>
<gene>
    <name evidence="9 10" type="primary">LOC108738929</name>
</gene>
<evidence type="ECO:0000313" key="10">
    <source>
        <dbReference type="RefSeq" id="XP_025830763.1"/>
    </source>
</evidence>